<feature type="transmembrane region" description="Helical" evidence="8">
    <location>
        <begin position="292"/>
        <end position="317"/>
    </location>
</feature>
<dbReference type="Gene3D" id="1.25.40.10">
    <property type="entry name" value="Tetratricopeptide repeat domain"/>
    <property type="match status" value="1"/>
</dbReference>
<gene>
    <name evidence="9" type="ORF">J5A65_06425</name>
</gene>
<dbReference type="InterPro" id="IPR011990">
    <property type="entry name" value="TPR-like_helical_dom_sf"/>
</dbReference>
<dbReference type="EMBL" id="CP072384">
    <property type="protein sequence ID" value="QUC09343.1"/>
    <property type="molecule type" value="Genomic_DNA"/>
</dbReference>
<feature type="transmembrane region" description="Helical" evidence="8">
    <location>
        <begin position="244"/>
        <end position="264"/>
    </location>
</feature>
<evidence type="ECO:0000256" key="4">
    <source>
        <dbReference type="ARBA" id="ARBA00022803"/>
    </source>
</evidence>
<protein>
    <submittedName>
        <fullName evidence="9">Tetratricopeptide repeat protein</fullName>
    </submittedName>
</protein>
<accession>A0ABX7Y9C4</accession>
<sequence>MNQSQQKLDRAEELANLGRIPQALEILYPLLGDNDADQALVHGHIGRTHLFYDHDFQQAESHARSALALNPENPIRSFCLQVLAYSLWRQGRPAEALQPLREAISLDPEAPSPHSVIAKVYADLRWFTKARHEAQKAIELGPSNPDYHFSLGYVLHDVDPEAAELAYRKALELDPGKVEAKENIAHLALKRGDLRTASSGLIEVLSEAPEDHRPVLILNKKVVSAIREATWLTLPACLLCTAVAFWNVIGGLVLSVLMVTLTVFRLRSRILPLRKGAGNSFLKGFPRREKIATAWACLIAFSWTILTGSLLIALIFLRPGAQVLALASVPPVLMGGVLDLIRALYIRKSLD</sequence>
<evidence type="ECO:0000256" key="1">
    <source>
        <dbReference type="ARBA" id="ARBA00004167"/>
    </source>
</evidence>
<keyword evidence="4" id="KW-0802">TPR repeat</keyword>
<dbReference type="PANTHER" id="PTHR46208:SF1">
    <property type="entry name" value="MITOCHONDRIAL IMPORT RECEPTOR SUBUNIT TOM70"/>
    <property type="match status" value="1"/>
</dbReference>
<name>A0ABX7Y9C4_9ACTN</name>
<dbReference type="RefSeq" id="WP_212326768.1">
    <property type="nucleotide sequence ID" value="NZ_AP024463.1"/>
</dbReference>
<proteinExistence type="inferred from homology"/>
<keyword evidence="3" id="KW-0677">Repeat</keyword>
<organism evidence="9 10">
    <name type="scientific">Arachnia rubra</name>
    <dbReference type="NCBI Taxonomy" id="1547448"/>
    <lineage>
        <taxon>Bacteria</taxon>
        <taxon>Bacillati</taxon>
        <taxon>Actinomycetota</taxon>
        <taxon>Actinomycetes</taxon>
        <taxon>Propionibacteriales</taxon>
        <taxon>Propionibacteriaceae</taxon>
        <taxon>Arachnia</taxon>
    </lineage>
</organism>
<evidence type="ECO:0000256" key="2">
    <source>
        <dbReference type="ARBA" id="ARBA00022692"/>
    </source>
</evidence>
<dbReference type="PANTHER" id="PTHR46208">
    <property type="entry name" value="MITOCHONDRIAL IMPORT RECEPTOR SUBUNIT TOM70"/>
    <property type="match status" value="1"/>
</dbReference>
<comment type="subcellular location">
    <subcellularLocation>
        <location evidence="1">Membrane</location>
        <topology evidence="1">Single-pass membrane protein</topology>
    </subcellularLocation>
</comment>
<evidence type="ECO:0000313" key="9">
    <source>
        <dbReference type="EMBL" id="QUC09343.1"/>
    </source>
</evidence>
<keyword evidence="6 8" id="KW-0472">Membrane</keyword>
<evidence type="ECO:0000256" key="8">
    <source>
        <dbReference type="SAM" id="Phobius"/>
    </source>
</evidence>
<evidence type="ECO:0000256" key="6">
    <source>
        <dbReference type="ARBA" id="ARBA00023136"/>
    </source>
</evidence>
<evidence type="ECO:0000256" key="3">
    <source>
        <dbReference type="ARBA" id="ARBA00022737"/>
    </source>
</evidence>
<evidence type="ECO:0000256" key="5">
    <source>
        <dbReference type="ARBA" id="ARBA00022989"/>
    </source>
</evidence>
<reference evidence="9 10" key="1">
    <citation type="submission" date="2021-03" db="EMBL/GenBank/DDBJ databases">
        <title>Human Oral Microbial Genomes.</title>
        <authorList>
            <person name="Johnston C.D."/>
            <person name="Chen T."/>
            <person name="Dewhirst F.E."/>
        </authorList>
    </citation>
    <scope>NUCLEOTIDE SEQUENCE [LARGE SCALE GENOMIC DNA]</scope>
    <source>
        <strain evidence="9 10">DSMZ 100122</strain>
    </source>
</reference>
<dbReference type="InterPro" id="IPR019734">
    <property type="entry name" value="TPR_rpt"/>
</dbReference>
<dbReference type="Pfam" id="PF13432">
    <property type="entry name" value="TPR_16"/>
    <property type="match status" value="2"/>
</dbReference>
<dbReference type="SMART" id="SM00028">
    <property type="entry name" value="TPR"/>
    <property type="match status" value="5"/>
</dbReference>
<keyword evidence="10" id="KW-1185">Reference proteome</keyword>
<dbReference type="Proteomes" id="UP000678513">
    <property type="component" value="Chromosome"/>
</dbReference>
<evidence type="ECO:0000256" key="7">
    <source>
        <dbReference type="ARBA" id="ARBA00038030"/>
    </source>
</evidence>
<keyword evidence="2 8" id="KW-0812">Transmembrane</keyword>
<comment type="similarity">
    <text evidence="7">Belongs to the Tom70 family.</text>
</comment>
<keyword evidence="5 8" id="KW-1133">Transmembrane helix</keyword>
<evidence type="ECO:0000313" key="10">
    <source>
        <dbReference type="Proteomes" id="UP000678513"/>
    </source>
</evidence>
<dbReference type="SUPFAM" id="SSF48452">
    <property type="entry name" value="TPR-like"/>
    <property type="match status" value="1"/>
</dbReference>
<feature type="transmembrane region" description="Helical" evidence="8">
    <location>
        <begin position="323"/>
        <end position="345"/>
    </location>
</feature>